<reference evidence="15" key="2">
    <citation type="submission" date="2021-04" db="EMBL/GenBank/DDBJ databases">
        <authorList>
            <person name="Gilroy R."/>
        </authorList>
    </citation>
    <scope>NUCLEOTIDE SEQUENCE</scope>
    <source>
        <strain evidence="15">ChiHjej12B11-1927</strain>
    </source>
</reference>
<dbReference type="InterPro" id="IPR043130">
    <property type="entry name" value="CDP-OH_PTrfase_TM_dom"/>
</dbReference>
<keyword evidence="7 14" id="KW-1133">Transmembrane helix</keyword>
<feature type="transmembrane region" description="Helical" evidence="14">
    <location>
        <begin position="40"/>
        <end position="56"/>
    </location>
</feature>
<protein>
    <recommendedName>
        <fullName evidence="12">Phosphatidylglycerophosphate synthase</fullName>
    </recommendedName>
</protein>
<keyword evidence="11" id="KW-1208">Phospholipid metabolism</keyword>
<keyword evidence="10" id="KW-0594">Phospholipid biosynthesis</keyword>
<evidence type="ECO:0000256" key="9">
    <source>
        <dbReference type="ARBA" id="ARBA00023136"/>
    </source>
</evidence>
<evidence type="ECO:0000256" key="4">
    <source>
        <dbReference type="ARBA" id="ARBA00022516"/>
    </source>
</evidence>
<evidence type="ECO:0000256" key="14">
    <source>
        <dbReference type="SAM" id="Phobius"/>
    </source>
</evidence>
<evidence type="ECO:0000256" key="3">
    <source>
        <dbReference type="ARBA" id="ARBA00010441"/>
    </source>
</evidence>
<dbReference type="EMBL" id="DXFG01000010">
    <property type="protein sequence ID" value="HIX36310.1"/>
    <property type="molecule type" value="Genomic_DNA"/>
</dbReference>
<dbReference type="AlphaFoldDB" id="A0A9D1VJ16"/>
<evidence type="ECO:0000256" key="5">
    <source>
        <dbReference type="ARBA" id="ARBA00022679"/>
    </source>
</evidence>
<dbReference type="InterPro" id="IPR050324">
    <property type="entry name" value="CDP-alcohol_PTase-I"/>
</dbReference>
<evidence type="ECO:0000256" key="10">
    <source>
        <dbReference type="ARBA" id="ARBA00023209"/>
    </source>
</evidence>
<proteinExistence type="inferred from homology"/>
<dbReference type="Proteomes" id="UP000824230">
    <property type="component" value="Unassembled WGS sequence"/>
</dbReference>
<comment type="caution">
    <text evidence="15">The sequence shown here is derived from an EMBL/GenBank/DDBJ whole genome shotgun (WGS) entry which is preliminary data.</text>
</comment>
<dbReference type="InterPro" id="IPR048254">
    <property type="entry name" value="CDP_ALCOHOL_P_TRANSF_CS"/>
</dbReference>
<dbReference type="InterPro" id="IPR000462">
    <property type="entry name" value="CDP-OH_P_trans"/>
</dbReference>
<dbReference type="InterPro" id="IPR004570">
    <property type="entry name" value="Phosphatidylglycerol_P_synth"/>
</dbReference>
<evidence type="ECO:0000256" key="7">
    <source>
        <dbReference type="ARBA" id="ARBA00022989"/>
    </source>
</evidence>
<dbReference type="GO" id="GO:0008444">
    <property type="term" value="F:CDP-diacylglycerol-glycerol-3-phosphate 3-phosphatidyltransferase activity"/>
    <property type="evidence" value="ECO:0007669"/>
    <property type="project" value="InterPro"/>
</dbReference>
<evidence type="ECO:0000256" key="11">
    <source>
        <dbReference type="ARBA" id="ARBA00023264"/>
    </source>
</evidence>
<keyword evidence="4" id="KW-0444">Lipid biosynthesis</keyword>
<dbReference type="GO" id="GO:0046474">
    <property type="term" value="P:glycerophospholipid biosynthetic process"/>
    <property type="evidence" value="ECO:0007669"/>
    <property type="project" value="TreeGrafter"/>
</dbReference>
<dbReference type="PANTHER" id="PTHR14269">
    <property type="entry name" value="CDP-DIACYLGLYCEROL--GLYCEROL-3-PHOSPHATE 3-PHOSPHATIDYLTRANSFERASE-RELATED"/>
    <property type="match status" value="1"/>
</dbReference>
<evidence type="ECO:0000256" key="2">
    <source>
        <dbReference type="ARBA" id="ARBA00004141"/>
    </source>
</evidence>
<dbReference type="PROSITE" id="PS00379">
    <property type="entry name" value="CDP_ALCOHOL_P_TRANSF"/>
    <property type="match status" value="1"/>
</dbReference>
<evidence type="ECO:0000256" key="8">
    <source>
        <dbReference type="ARBA" id="ARBA00023098"/>
    </source>
</evidence>
<dbReference type="PANTHER" id="PTHR14269:SF11">
    <property type="entry name" value="CDP-DIACYLGLYCEROL--GLYCEROL-3-PHOSPHATE 3-PHOSPHATIDYLTRANSFERASE"/>
    <property type="match status" value="1"/>
</dbReference>
<organism evidence="15 16">
    <name type="scientific">Candidatus Blautia pullistercoris</name>
    <dbReference type="NCBI Taxonomy" id="2838499"/>
    <lineage>
        <taxon>Bacteria</taxon>
        <taxon>Bacillati</taxon>
        <taxon>Bacillota</taxon>
        <taxon>Clostridia</taxon>
        <taxon>Lachnospirales</taxon>
        <taxon>Lachnospiraceae</taxon>
        <taxon>Blautia</taxon>
    </lineage>
</organism>
<dbReference type="Gene3D" id="1.20.120.1760">
    <property type="match status" value="1"/>
</dbReference>
<feature type="transmembrane region" description="Helical" evidence="14">
    <location>
        <begin position="155"/>
        <end position="176"/>
    </location>
</feature>
<evidence type="ECO:0000256" key="1">
    <source>
        <dbReference type="ARBA" id="ARBA00003973"/>
    </source>
</evidence>
<dbReference type="PIRSF" id="PIRSF000847">
    <property type="entry name" value="Phos_ph_gly_syn"/>
    <property type="match status" value="1"/>
</dbReference>
<evidence type="ECO:0000256" key="12">
    <source>
        <dbReference type="ARBA" id="ARBA00033018"/>
    </source>
</evidence>
<dbReference type="Pfam" id="PF01066">
    <property type="entry name" value="CDP-OH_P_transf"/>
    <property type="match status" value="1"/>
</dbReference>
<keyword evidence="5 13" id="KW-0808">Transferase</keyword>
<keyword evidence="9 14" id="KW-0472">Membrane</keyword>
<dbReference type="GO" id="GO:0016020">
    <property type="term" value="C:membrane"/>
    <property type="evidence" value="ECO:0007669"/>
    <property type="project" value="UniProtKB-SubCell"/>
</dbReference>
<evidence type="ECO:0000313" key="16">
    <source>
        <dbReference type="Proteomes" id="UP000824230"/>
    </source>
</evidence>
<comment type="subcellular location">
    <subcellularLocation>
        <location evidence="2">Membrane</location>
        <topology evidence="2">Multi-pass membrane protein</topology>
    </subcellularLocation>
</comment>
<sequence>MKKIKKEELYSIPNCMGYFRILLIPVFCFLYLRADDRGDYYLAAGVILLSYITDFLDGQVARRFNMITEFGKFLDPVADKLTHGAIALCLAFRYEAMRYLFVLMIFKEGFMAVMGLINLRHGRKLDGAKWFGKFCTGALFILLILLVIWPEMPLAWANGLIVIVIVIMALTLCLYIPEFYRMIRSWDGKQVEK</sequence>
<keyword evidence="6 14" id="KW-0812">Transmembrane</keyword>
<keyword evidence="8" id="KW-0443">Lipid metabolism</keyword>
<evidence type="ECO:0000256" key="6">
    <source>
        <dbReference type="ARBA" id="ARBA00022692"/>
    </source>
</evidence>
<accession>A0A9D1VJ16</accession>
<gene>
    <name evidence="15" type="ORF">H9738_00340</name>
</gene>
<comment type="function">
    <text evidence="1">This protein catalyzes the committed step to the synthesis of the acidic phospholipids.</text>
</comment>
<name>A0A9D1VJ16_9FIRM</name>
<feature type="transmembrane region" description="Helical" evidence="14">
    <location>
        <begin position="12"/>
        <end position="34"/>
    </location>
</feature>
<evidence type="ECO:0000256" key="13">
    <source>
        <dbReference type="RuleBase" id="RU003750"/>
    </source>
</evidence>
<feature type="transmembrane region" description="Helical" evidence="14">
    <location>
        <begin position="100"/>
        <end position="119"/>
    </location>
</feature>
<comment type="similarity">
    <text evidence="3 13">Belongs to the CDP-alcohol phosphatidyltransferase class-I family.</text>
</comment>
<reference evidence="15" key="1">
    <citation type="journal article" date="2021" name="PeerJ">
        <title>Extensive microbial diversity within the chicken gut microbiome revealed by metagenomics and culture.</title>
        <authorList>
            <person name="Gilroy R."/>
            <person name="Ravi A."/>
            <person name="Getino M."/>
            <person name="Pursley I."/>
            <person name="Horton D.L."/>
            <person name="Alikhan N.F."/>
            <person name="Baker D."/>
            <person name="Gharbi K."/>
            <person name="Hall N."/>
            <person name="Watson M."/>
            <person name="Adriaenssens E.M."/>
            <person name="Foster-Nyarko E."/>
            <person name="Jarju S."/>
            <person name="Secka A."/>
            <person name="Antonio M."/>
            <person name="Oren A."/>
            <person name="Chaudhuri R.R."/>
            <person name="La Ragione R."/>
            <person name="Hildebrand F."/>
            <person name="Pallen M.J."/>
        </authorList>
    </citation>
    <scope>NUCLEOTIDE SEQUENCE</scope>
    <source>
        <strain evidence="15">ChiHjej12B11-1927</strain>
    </source>
</reference>
<feature type="transmembrane region" description="Helical" evidence="14">
    <location>
        <begin position="131"/>
        <end position="149"/>
    </location>
</feature>
<evidence type="ECO:0000313" key="15">
    <source>
        <dbReference type="EMBL" id="HIX36310.1"/>
    </source>
</evidence>